<evidence type="ECO:0000256" key="3">
    <source>
        <dbReference type="ARBA" id="ARBA00022553"/>
    </source>
</evidence>
<keyword evidence="4 6" id="KW-0175">Coiled coil</keyword>
<feature type="compositionally biased region" description="Low complexity" evidence="7">
    <location>
        <begin position="184"/>
        <end position="230"/>
    </location>
</feature>
<dbReference type="OrthoDB" id="3265810at2759"/>
<proteinExistence type="predicted"/>
<name>A0A165N096_EXIGL</name>
<dbReference type="GO" id="GO:0005815">
    <property type="term" value="C:microtubule organizing center"/>
    <property type="evidence" value="ECO:0007669"/>
    <property type="project" value="UniProtKB-SubCell"/>
</dbReference>
<dbReference type="InterPro" id="IPR019528">
    <property type="entry name" value="PACT_domain"/>
</dbReference>
<dbReference type="PANTHER" id="PTHR47357">
    <property type="entry name" value="COP1-INTERACTIVE PROTEIN 1"/>
    <property type="match status" value="1"/>
</dbReference>
<evidence type="ECO:0000256" key="6">
    <source>
        <dbReference type="SAM" id="Coils"/>
    </source>
</evidence>
<accession>A0A165N096</accession>
<feature type="coiled-coil region" evidence="6">
    <location>
        <begin position="989"/>
        <end position="1230"/>
    </location>
</feature>
<keyword evidence="10" id="KW-1185">Reference proteome</keyword>
<feature type="compositionally biased region" description="Polar residues" evidence="7">
    <location>
        <begin position="143"/>
        <end position="162"/>
    </location>
</feature>
<evidence type="ECO:0000313" key="10">
    <source>
        <dbReference type="Proteomes" id="UP000077266"/>
    </source>
</evidence>
<feature type="domain" description="Pericentrin/AKAP-450 centrosomal targeting" evidence="8">
    <location>
        <begin position="1265"/>
        <end position="1344"/>
    </location>
</feature>
<evidence type="ECO:0000256" key="5">
    <source>
        <dbReference type="ARBA" id="ARBA00023212"/>
    </source>
</evidence>
<dbReference type="InParanoid" id="A0A165N096"/>
<evidence type="ECO:0000256" key="7">
    <source>
        <dbReference type="SAM" id="MobiDB-lite"/>
    </source>
</evidence>
<reference evidence="9 10" key="1">
    <citation type="journal article" date="2016" name="Mol. Biol. Evol.">
        <title>Comparative Genomics of Early-Diverging Mushroom-Forming Fungi Provides Insights into the Origins of Lignocellulose Decay Capabilities.</title>
        <authorList>
            <person name="Nagy L.G."/>
            <person name="Riley R."/>
            <person name="Tritt A."/>
            <person name="Adam C."/>
            <person name="Daum C."/>
            <person name="Floudas D."/>
            <person name="Sun H."/>
            <person name="Yadav J.S."/>
            <person name="Pangilinan J."/>
            <person name="Larsson K.H."/>
            <person name="Matsuura K."/>
            <person name="Barry K."/>
            <person name="Labutti K."/>
            <person name="Kuo R."/>
            <person name="Ohm R.A."/>
            <person name="Bhattacharya S.S."/>
            <person name="Shirouzu T."/>
            <person name="Yoshinaga Y."/>
            <person name="Martin F.M."/>
            <person name="Grigoriev I.V."/>
            <person name="Hibbett D.S."/>
        </authorList>
    </citation>
    <scope>NUCLEOTIDE SEQUENCE [LARGE SCALE GENOMIC DNA]</scope>
    <source>
        <strain evidence="9 10">HHB12029</strain>
    </source>
</reference>
<feature type="region of interest" description="Disordered" evidence="7">
    <location>
        <begin position="15"/>
        <end position="62"/>
    </location>
</feature>
<keyword evidence="3" id="KW-0597">Phosphoprotein</keyword>
<protein>
    <recommendedName>
        <fullName evidence="8">Pericentrin/AKAP-450 centrosomal targeting domain-containing protein</fullName>
    </recommendedName>
</protein>
<feature type="region of interest" description="Disordered" evidence="7">
    <location>
        <begin position="138"/>
        <end position="287"/>
    </location>
</feature>
<evidence type="ECO:0000256" key="1">
    <source>
        <dbReference type="ARBA" id="ARBA00004267"/>
    </source>
</evidence>
<evidence type="ECO:0000256" key="2">
    <source>
        <dbReference type="ARBA" id="ARBA00022490"/>
    </source>
</evidence>
<dbReference type="GO" id="GO:0005200">
    <property type="term" value="F:structural constituent of cytoskeleton"/>
    <property type="evidence" value="ECO:0007669"/>
    <property type="project" value="TreeGrafter"/>
</dbReference>
<organism evidence="9 10">
    <name type="scientific">Exidia glandulosa HHB12029</name>
    <dbReference type="NCBI Taxonomy" id="1314781"/>
    <lineage>
        <taxon>Eukaryota</taxon>
        <taxon>Fungi</taxon>
        <taxon>Dikarya</taxon>
        <taxon>Basidiomycota</taxon>
        <taxon>Agaricomycotina</taxon>
        <taxon>Agaricomycetes</taxon>
        <taxon>Auriculariales</taxon>
        <taxon>Exidiaceae</taxon>
        <taxon>Exidia</taxon>
    </lineage>
</organism>
<dbReference type="Gene3D" id="1.10.287.1490">
    <property type="match status" value="1"/>
</dbReference>
<feature type="compositionally biased region" description="Basic and acidic residues" evidence="7">
    <location>
        <begin position="517"/>
        <end position="555"/>
    </location>
</feature>
<dbReference type="Pfam" id="PF10495">
    <property type="entry name" value="PACT_coil_coil"/>
    <property type="match status" value="1"/>
</dbReference>
<feature type="coiled-coil region" evidence="6">
    <location>
        <begin position="777"/>
        <end position="811"/>
    </location>
</feature>
<dbReference type="Proteomes" id="UP000077266">
    <property type="component" value="Unassembled WGS sequence"/>
</dbReference>
<sequence length="1371" mass="153280">MPVLETPSRIWRRIEQNEANNDELPSLPSVSDLDEPQTELSVSRGEFLPPPAPYQSTPTNTTAASYTHARQTSSQTRFANSILKASRSTRGTNIVTDDEDSFDISRISYVANEPGIGTELELEHSLNDLSFRGASLAHDPSNAKLTPNASYASKSPAQQEISRSIRSDKKTSTWATPTDESVHRSPSPASTPSLSRSSISASSASSLRSAASLNENLTPSRRPSPRQSLSPPAPPASGTPSIQEPEEEEDITTMHEPSPPSPPARDASYHLDTTPRPPATTPRAPRAAVTLATPSMRRRDFLMALVDSNARPRVAAPTPHPLRRPLATPIARTPHPLSQVVYVAGNTTAETDSADLSTASSHDLTVHRRANASFDPTTTRNAASLAKFDTQKLNTYLHALNKRLTEENRVLNERLGLTGSPSSIAYEKSRSLLERIDQSQAEDPEQLASETFINAMLEDLAAVEHDKDRVQQELEEERKLRARDNDVYKKRLADVEHGVENIVQELEDRLADADKEAKQVQRSLKSAEAERDAEKARAERAERRLASRDDGRAVEAGEMAAAQDRIAELTHELTTTKNELRRAEDDLAAAQRDVEASRAQVRALERKVRDVEDEGVGKDQDLRISKTMAMELQQQVESLTAQLEKAQDEHGIAEERIQDLEHDYIETYQEAERLRMQVETMRTANMQSEAALEEAERQMVEDAANISRLHHQVADLQHDVRDASRRGVDASAGRSTISAPVDEEDISVLRADLKAANAEIGRLKYTYGQTPVRNAITKAKDSRLEDLERRNEALEEELAELHRLVVGANSISKANISIGKPDTPLAFKQTMHRINNLVRTPKTPGAPLKDASWALSTPGRTGQDSLLANIANIQRQLNRAEADLGVVNAEDEDRWGLAQLSAAELRRRLGDAQTRIAALQAELRALRQKVEDTPQTVPECDKCASQGLSAPAVDRSFEAISGNRAANPRQRLPLRDANVNVPKPSDAELQKVKKEHVAAQARIEAELNKAKGTVSSLQTDLEAERVRLADLAAEQARAADERDNAVRQLRRTKEGMEDVKNQLSQIKQENEALEAQVQRNAERGQRLASLENKLSENQRTIEHLRSDRESLLTEHDQMHQRYKATTDRLQQLRDEHATAVATQDKRQRQLESQAREIESLKAALSKQVTKMQDAQNHHERMNADRDEQLAELAQDLKHVKQEANAFGRQLELLRQEKENLEAKRHEAAVDSRQQQSLEREIGDLKLRHNQECKGLFVQIQYLKSKFTRETLMRDNLTYQKGYLLILLGRFERRENRIVASIARIGFPHQVQDRAQEKSTPRRLLRASISAVLFTLRARKAASAWRQECASRQAIQDALEDVRRRRVGVVDT</sequence>
<comment type="subcellular location">
    <subcellularLocation>
        <location evidence="1">Cytoplasm</location>
        <location evidence="1">Cytoskeleton</location>
        <location evidence="1">Microtubule organizing center</location>
    </subcellularLocation>
</comment>
<dbReference type="STRING" id="1314781.A0A165N096"/>
<keyword evidence="2" id="KW-0963">Cytoplasm</keyword>
<keyword evidence="5" id="KW-0206">Cytoskeleton</keyword>
<dbReference type="PANTHER" id="PTHR47357:SF1">
    <property type="entry name" value="SPINDLE POLE BODY COMPONENT 110"/>
    <property type="match status" value="1"/>
</dbReference>
<evidence type="ECO:0000313" key="9">
    <source>
        <dbReference type="EMBL" id="KZW00019.1"/>
    </source>
</evidence>
<dbReference type="GO" id="GO:0005737">
    <property type="term" value="C:cytoplasm"/>
    <property type="evidence" value="ECO:0007669"/>
    <property type="project" value="UniProtKB-ARBA"/>
</dbReference>
<feature type="coiled-coil region" evidence="6">
    <location>
        <begin position="863"/>
        <end position="929"/>
    </location>
</feature>
<dbReference type="EMBL" id="KV425904">
    <property type="protein sequence ID" value="KZW00019.1"/>
    <property type="molecule type" value="Genomic_DNA"/>
</dbReference>
<evidence type="ECO:0000259" key="8">
    <source>
        <dbReference type="Pfam" id="PF10495"/>
    </source>
</evidence>
<feature type="region of interest" description="Disordered" evidence="7">
    <location>
        <begin position="517"/>
        <end position="558"/>
    </location>
</feature>
<gene>
    <name evidence="9" type="ORF">EXIGLDRAFT_762117</name>
</gene>
<evidence type="ECO:0000256" key="4">
    <source>
        <dbReference type="ARBA" id="ARBA00023054"/>
    </source>
</evidence>